<reference evidence="1" key="1">
    <citation type="submission" date="2020-05" db="EMBL/GenBank/DDBJ databases">
        <title>WGS assembly of Panicum virgatum.</title>
        <authorList>
            <person name="Lovell J.T."/>
            <person name="Jenkins J."/>
            <person name="Shu S."/>
            <person name="Juenger T.E."/>
            <person name="Schmutz J."/>
        </authorList>
    </citation>
    <scope>NUCLEOTIDE SEQUENCE</scope>
    <source>
        <strain evidence="1">AP13</strain>
    </source>
</reference>
<name>A0A8T0R6S6_PANVG</name>
<gene>
    <name evidence="1" type="ORF">PVAP13_6KG031170</name>
</gene>
<comment type="caution">
    <text evidence="1">The sequence shown here is derived from an EMBL/GenBank/DDBJ whole genome shotgun (WGS) entry which is preliminary data.</text>
</comment>
<organism evidence="1 2">
    <name type="scientific">Panicum virgatum</name>
    <name type="common">Blackwell switchgrass</name>
    <dbReference type="NCBI Taxonomy" id="38727"/>
    <lineage>
        <taxon>Eukaryota</taxon>
        <taxon>Viridiplantae</taxon>
        <taxon>Streptophyta</taxon>
        <taxon>Embryophyta</taxon>
        <taxon>Tracheophyta</taxon>
        <taxon>Spermatophyta</taxon>
        <taxon>Magnoliopsida</taxon>
        <taxon>Liliopsida</taxon>
        <taxon>Poales</taxon>
        <taxon>Poaceae</taxon>
        <taxon>PACMAD clade</taxon>
        <taxon>Panicoideae</taxon>
        <taxon>Panicodae</taxon>
        <taxon>Paniceae</taxon>
        <taxon>Panicinae</taxon>
        <taxon>Panicum</taxon>
        <taxon>Panicum sect. Hiantes</taxon>
    </lineage>
</organism>
<keyword evidence="2" id="KW-1185">Reference proteome</keyword>
<protein>
    <submittedName>
        <fullName evidence="1">Uncharacterized protein</fullName>
    </submittedName>
</protein>
<sequence>MVLRCSVCHCSQKKLPFLDKYVLTIYPICHYIFVRIDRKDFVNATFWSYWPFGLVLKTLASNYLKKQMKC</sequence>
<evidence type="ECO:0000313" key="2">
    <source>
        <dbReference type="Proteomes" id="UP000823388"/>
    </source>
</evidence>
<dbReference type="Proteomes" id="UP000823388">
    <property type="component" value="Chromosome 6K"/>
</dbReference>
<evidence type="ECO:0000313" key="1">
    <source>
        <dbReference type="EMBL" id="KAG2581432.1"/>
    </source>
</evidence>
<dbReference type="EMBL" id="CM029047">
    <property type="protein sequence ID" value="KAG2581432.1"/>
    <property type="molecule type" value="Genomic_DNA"/>
</dbReference>
<dbReference type="AlphaFoldDB" id="A0A8T0R6S6"/>
<proteinExistence type="predicted"/>
<accession>A0A8T0R6S6</accession>